<protein>
    <submittedName>
        <fullName evidence="2">Uncharacterized protein</fullName>
    </submittedName>
</protein>
<reference evidence="2 3" key="1">
    <citation type="journal article" date="2016" name="Nat. Commun.">
        <title>Thousands of microbial genomes shed light on interconnected biogeochemical processes in an aquifer system.</title>
        <authorList>
            <person name="Anantharaman K."/>
            <person name="Brown C.T."/>
            <person name="Hug L.A."/>
            <person name="Sharon I."/>
            <person name="Castelle C.J."/>
            <person name="Probst A.J."/>
            <person name="Thomas B.C."/>
            <person name="Singh A."/>
            <person name="Wilkins M.J."/>
            <person name="Karaoz U."/>
            <person name="Brodie E.L."/>
            <person name="Williams K.H."/>
            <person name="Hubbard S.S."/>
            <person name="Banfield J.F."/>
        </authorList>
    </citation>
    <scope>NUCLEOTIDE SEQUENCE [LARGE SCALE GENOMIC DNA]</scope>
</reference>
<keyword evidence="1" id="KW-0472">Membrane</keyword>
<keyword evidence="1" id="KW-1133">Transmembrane helix</keyword>
<evidence type="ECO:0000256" key="1">
    <source>
        <dbReference type="SAM" id="Phobius"/>
    </source>
</evidence>
<name>A0A1F6DBJ1_9BACT</name>
<gene>
    <name evidence="2" type="ORF">A2765_00355</name>
</gene>
<accession>A0A1F6DBJ1</accession>
<dbReference type="Proteomes" id="UP000176377">
    <property type="component" value="Unassembled WGS sequence"/>
</dbReference>
<organism evidence="2 3">
    <name type="scientific">Candidatus Kaiserbacteria bacterium RIFCSPHIGHO2_01_FULL_56_24</name>
    <dbReference type="NCBI Taxonomy" id="1798487"/>
    <lineage>
        <taxon>Bacteria</taxon>
        <taxon>Candidatus Kaiseribacteriota</taxon>
    </lineage>
</organism>
<dbReference type="EMBL" id="MFLA01000026">
    <property type="protein sequence ID" value="OGG58818.1"/>
    <property type="molecule type" value="Genomic_DNA"/>
</dbReference>
<evidence type="ECO:0000313" key="2">
    <source>
        <dbReference type="EMBL" id="OGG58818.1"/>
    </source>
</evidence>
<dbReference type="AlphaFoldDB" id="A0A1F6DBJ1"/>
<comment type="caution">
    <text evidence="2">The sequence shown here is derived from an EMBL/GenBank/DDBJ whole genome shotgun (WGS) entry which is preliminary data.</text>
</comment>
<sequence length="59" mass="6870">MLSWRRVWGNQVKSKELHMFVDLIAQAWGGCTRAEAKFILWGYGIPIALIAMIGYWWLS</sequence>
<feature type="transmembrane region" description="Helical" evidence="1">
    <location>
        <begin position="38"/>
        <end position="58"/>
    </location>
</feature>
<evidence type="ECO:0000313" key="3">
    <source>
        <dbReference type="Proteomes" id="UP000176377"/>
    </source>
</evidence>
<proteinExistence type="predicted"/>
<keyword evidence="1" id="KW-0812">Transmembrane</keyword>